<organism evidence="7 8">
    <name type="scientific">Allacma fusca</name>
    <dbReference type="NCBI Taxonomy" id="39272"/>
    <lineage>
        <taxon>Eukaryota</taxon>
        <taxon>Metazoa</taxon>
        <taxon>Ecdysozoa</taxon>
        <taxon>Arthropoda</taxon>
        <taxon>Hexapoda</taxon>
        <taxon>Collembola</taxon>
        <taxon>Symphypleona</taxon>
        <taxon>Sminthuridae</taxon>
        <taxon>Allacma</taxon>
    </lineage>
</organism>
<reference evidence="7" key="1">
    <citation type="submission" date="2021-06" db="EMBL/GenBank/DDBJ databases">
        <authorList>
            <person name="Hodson N. C."/>
            <person name="Mongue J. A."/>
            <person name="Jaron S. K."/>
        </authorList>
    </citation>
    <scope>NUCLEOTIDE SEQUENCE</scope>
</reference>
<comment type="subcellular location">
    <subcellularLocation>
        <location evidence="1">Nucleus</location>
    </subcellularLocation>
</comment>
<keyword evidence="2" id="KW-0479">Metal-binding</keyword>
<dbReference type="Proteomes" id="UP000708208">
    <property type="component" value="Unassembled WGS sequence"/>
</dbReference>
<keyword evidence="4" id="KW-0862">Zinc</keyword>
<evidence type="ECO:0000256" key="4">
    <source>
        <dbReference type="ARBA" id="ARBA00022833"/>
    </source>
</evidence>
<gene>
    <name evidence="7" type="ORF">AFUS01_LOCUS42243</name>
</gene>
<dbReference type="InterPro" id="IPR052035">
    <property type="entry name" value="ZnF_BED_domain_contain"/>
</dbReference>
<evidence type="ECO:0000259" key="6">
    <source>
        <dbReference type="Pfam" id="PF05699"/>
    </source>
</evidence>
<evidence type="ECO:0000256" key="3">
    <source>
        <dbReference type="ARBA" id="ARBA00022771"/>
    </source>
</evidence>
<dbReference type="Pfam" id="PF05699">
    <property type="entry name" value="Dimer_Tnp_hAT"/>
    <property type="match status" value="1"/>
</dbReference>
<dbReference type="InterPro" id="IPR008906">
    <property type="entry name" value="HATC_C_dom"/>
</dbReference>
<evidence type="ECO:0000313" key="7">
    <source>
        <dbReference type="EMBL" id="CAG7832563.1"/>
    </source>
</evidence>
<dbReference type="PANTHER" id="PTHR46481:SF10">
    <property type="entry name" value="ZINC FINGER BED DOMAIN-CONTAINING PROTEIN 39"/>
    <property type="match status" value="1"/>
</dbReference>
<evidence type="ECO:0000256" key="1">
    <source>
        <dbReference type="ARBA" id="ARBA00004123"/>
    </source>
</evidence>
<feature type="domain" description="HAT C-terminal dimerisation" evidence="6">
    <location>
        <begin position="226"/>
        <end position="297"/>
    </location>
</feature>
<dbReference type="GO" id="GO:0008270">
    <property type="term" value="F:zinc ion binding"/>
    <property type="evidence" value="ECO:0007669"/>
    <property type="project" value="UniProtKB-KW"/>
</dbReference>
<comment type="caution">
    <text evidence="7">The sequence shown here is derived from an EMBL/GenBank/DDBJ whole genome shotgun (WGS) entry which is preliminary data.</text>
</comment>
<keyword evidence="3" id="KW-0863">Zinc-finger</keyword>
<dbReference type="GO" id="GO:0046983">
    <property type="term" value="F:protein dimerization activity"/>
    <property type="evidence" value="ECO:0007669"/>
    <property type="project" value="InterPro"/>
</dbReference>
<dbReference type="GO" id="GO:0005634">
    <property type="term" value="C:nucleus"/>
    <property type="evidence" value="ECO:0007669"/>
    <property type="project" value="UniProtKB-SubCell"/>
</dbReference>
<keyword evidence="5" id="KW-0539">Nucleus</keyword>
<evidence type="ECO:0000256" key="5">
    <source>
        <dbReference type="ARBA" id="ARBA00023242"/>
    </source>
</evidence>
<dbReference type="PANTHER" id="PTHR46481">
    <property type="entry name" value="ZINC FINGER BED DOMAIN-CONTAINING PROTEIN 4"/>
    <property type="match status" value="1"/>
</dbReference>
<sequence length="333" mass="37890">IRTAIQMVRKSTVLRESFKEACLLKRVKHKTLTLDAPHRWNSTFYMLQRVSEMREPLDCLIRNQSKLASFQVAEEEWNLISEMILLLKPFQDMTIQISKAKSPSMALSAAVYIELYNHLETFSVDNCSSSEIVTAAAAACEKLNKYYASSDGLVYVMGLLLDPRCKLDWYKSVGISADVIKANKKVALENWDRFYKSEDVAIPDNNDASDILSTQMKRSKQSKMDEFRKYLSLPVVVSLKDNSPLIWWKEQECNFPAVATMARDFLSVSGTGVPIERTFSLATDLLGPKQMLTSAETIKRRLSLKSQHWVYRVCPTSSLQYGMVSIAFFDVSN</sequence>
<dbReference type="AlphaFoldDB" id="A0A8J2LCG6"/>
<evidence type="ECO:0000256" key="2">
    <source>
        <dbReference type="ARBA" id="ARBA00022723"/>
    </source>
</evidence>
<dbReference type="EMBL" id="CAJVCH010565742">
    <property type="protein sequence ID" value="CAG7832563.1"/>
    <property type="molecule type" value="Genomic_DNA"/>
</dbReference>
<dbReference type="OrthoDB" id="117690at2759"/>
<keyword evidence="8" id="KW-1185">Reference proteome</keyword>
<proteinExistence type="predicted"/>
<name>A0A8J2LCG6_9HEXA</name>
<protein>
    <recommendedName>
        <fullName evidence="6">HAT C-terminal dimerisation domain-containing protein</fullName>
    </recommendedName>
</protein>
<evidence type="ECO:0000313" key="8">
    <source>
        <dbReference type="Proteomes" id="UP000708208"/>
    </source>
</evidence>
<accession>A0A8J2LCG6</accession>
<feature type="non-terminal residue" evidence="7">
    <location>
        <position position="1"/>
    </location>
</feature>